<dbReference type="GO" id="GO:0098552">
    <property type="term" value="C:side of membrane"/>
    <property type="evidence" value="ECO:0007669"/>
    <property type="project" value="UniProtKB-KW"/>
</dbReference>
<comment type="similarity">
    <text evidence="3">Belongs to the RBT5 family.</text>
</comment>
<protein>
    <recommendedName>
        <fullName evidence="13">CFEM domain-containing protein</fullName>
    </recommendedName>
</protein>
<dbReference type="PROSITE" id="PS52012">
    <property type="entry name" value="CFEM"/>
    <property type="match status" value="1"/>
</dbReference>
<proteinExistence type="inferred from homology"/>
<keyword evidence="11" id="KW-0472">Membrane</keyword>
<feature type="region of interest" description="Disordered" evidence="10">
    <location>
        <begin position="120"/>
        <end position="211"/>
    </location>
</feature>
<evidence type="ECO:0000256" key="1">
    <source>
        <dbReference type="ARBA" id="ARBA00004589"/>
    </source>
</evidence>
<evidence type="ECO:0000256" key="7">
    <source>
        <dbReference type="ARBA" id="ARBA00023157"/>
    </source>
</evidence>
<feature type="compositionally biased region" description="Polar residues" evidence="10">
    <location>
        <begin position="184"/>
        <end position="208"/>
    </location>
</feature>
<evidence type="ECO:0000256" key="3">
    <source>
        <dbReference type="ARBA" id="ARBA00010031"/>
    </source>
</evidence>
<keyword evidence="6 12" id="KW-0732">Signal</keyword>
<keyword evidence="8" id="KW-0449">Lipoprotein</keyword>
<gene>
    <name evidence="14" type="ORF">PAC_11262</name>
</gene>
<feature type="signal peptide" evidence="12">
    <location>
        <begin position="1"/>
        <end position="29"/>
    </location>
</feature>
<feature type="disulfide bond" evidence="9">
    <location>
        <begin position="53"/>
        <end position="60"/>
    </location>
</feature>
<dbReference type="Pfam" id="PF05730">
    <property type="entry name" value="CFEM"/>
    <property type="match status" value="1"/>
</dbReference>
<dbReference type="Proteomes" id="UP000184330">
    <property type="component" value="Unassembled WGS sequence"/>
</dbReference>
<accession>A0A1L7X8P7</accession>
<evidence type="ECO:0000256" key="11">
    <source>
        <dbReference type="SAM" id="Phobius"/>
    </source>
</evidence>
<keyword evidence="15" id="KW-1185">Reference proteome</keyword>
<feature type="compositionally biased region" description="Polar residues" evidence="10">
    <location>
        <begin position="167"/>
        <end position="177"/>
    </location>
</feature>
<dbReference type="EMBL" id="FJOG01000018">
    <property type="protein sequence ID" value="CZR61366.1"/>
    <property type="molecule type" value="Genomic_DNA"/>
</dbReference>
<evidence type="ECO:0000256" key="10">
    <source>
        <dbReference type="SAM" id="MobiDB-lite"/>
    </source>
</evidence>
<comment type="subcellular location">
    <subcellularLocation>
        <location evidence="1">Membrane</location>
        <topology evidence="1">Lipid-anchor</topology>
        <topology evidence="1">GPI-anchor</topology>
    </subcellularLocation>
    <subcellularLocation>
        <location evidence="2">Secreted</location>
    </subcellularLocation>
</comment>
<keyword evidence="5" id="KW-0336">GPI-anchor</keyword>
<evidence type="ECO:0000256" key="6">
    <source>
        <dbReference type="ARBA" id="ARBA00022729"/>
    </source>
</evidence>
<evidence type="ECO:0000256" key="2">
    <source>
        <dbReference type="ARBA" id="ARBA00004613"/>
    </source>
</evidence>
<comment type="caution">
    <text evidence="9">Lacks conserved residue(s) required for the propagation of feature annotation.</text>
</comment>
<name>A0A1L7X8P7_9HELO</name>
<feature type="transmembrane region" description="Helical" evidence="11">
    <location>
        <begin position="224"/>
        <end position="244"/>
    </location>
</feature>
<dbReference type="GO" id="GO:0005576">
    <property type="term" value="C:extracellular region"/>
    <property type="evidence" value="ECO:0007669"/>
    <property type="project" value="UniProtKB-SubCell"/>
</dbReference>
<evidence type="ECO:0000256" key="4">
    <source>
        <dbReference type="ARBA" id="ARBA00022525"/>
    </source>
</evidence>
<keyword evidence="4" id="KW-0964">Secreted</keyword>
<keyword evidence="11" id="KW-0812">Transmembrane</keyword>
<feature type="domain" description="CFEM" evidence="13">
    <location>
        <begin position="10"/>
        <end position="127"/>
    </location>
</feature>
<dbReference type="PROSITE" id="PS51257">
    <property type="entry name" value="PROKAR_LIPOPROTEIN"/>
    <property type="match status" value="1"/>
</dbReference>
<evidence type="ECO:0000256" key="8">
    <source>
        <dbReference type="ARBA" id="ARBA00023288"/>
    </source>
</evidence>
<keyword evidence="7 9" id="KW-1015">Disulfide bond</keyword>
<dbReference type="OrthoDB" id="3560274at2759"/>
<dbReference type="AlphaFoldDB" id="A0A1L7X8P7"/>
<evidence type="ECO:0000259" key="13">
    <source>
        <dbReference type="PROSITE" id="PS52012"/>
    </source>
</evidence>
<sequence>MASRTDIMKQNYLPISLVALLLACSNTRAEEINGIPECAKECALEYIASHPDCPLTTQTCICGYLSYYDSCVAADCNGTDSVAAYSSPIPYYIPEATISIETVGATSKATACPLSQSLNTPTFRSGSATASPTPTSDVTRTAAGEPSRTTTSGPETTKEGTSAGVASATTSESNEMTGTAIRESATTSDANVRTTESPAAVSRTSTAAKPSFTGAASVLAPSPWVLSLYVGLVFPFVFVIGGLVRS</sequence>
<evidence type="ECO:0000256" key="5">
    <source>
        <dbReference type="ARBA" id="ARBA00022622"/>
    </source>
</evidence>
<evidence type="ECO:0000313" key="14">
    <source>
        <dbReference type="EMBL" id="CZR61366.1"/>
    </source>
</evidence>
<keyword evidence="5" id="KW-0325">Glycoprotein</keyword>
<keyword evidence="11" id="KW-1133">Transmembrane helix</keyword>
<organism evidence="14 15">
    <name type="scientific">Phialocephala subalpina</name>
    <dbReference type="NCBI Taxonomy" id="576137"/>
    <lineage>
        <taxon>Eukaryota</taxon>
        <taxon>Fungi</taxon>
        <taxon>Dikarya</taxon>
        <taxon>Ascomycota</taxon>
        <taxon>Pezizomycotina</taxon>
        <taxon>Leotiomycetes</taxon>
        <taxon>Helotiales</taxon>
        <taxon>Mollisiaceae</taxon>
        <taxon>Phialocephala</taxon>
        <taxon>Phialocephala fortinii species complex</taxon>
    </lineage>
</organism>
<feature type="chain" id="PRO_5012611726" description="CFEM domain-containing protein" evidence="12">
    <location>
        <begin position="30"/>
        <end position="246"/>
    </location>
</feature>
<feature type="compositionally biased region" description="Low complexity" evidence="10">
    <location>
        <begin position="127"/>
        <end position="136"/>
    </location>
</feature>
<reference evidence="14 15" key="1">
    <citation type="submission" date="2016-03" db="EMBL/GenBank/DDBJ databases">
        <authorList>
            <person name="Ploux O."/>
        </authorList>
    </citation>
    <scope>NUCLEOTIDE SEQUENCE [LARGE SCALE GENOMIC DNA]</scope>
    <source>
        <strain evidence="14 15">UAMH 11012</strain>
    </source>
</reference>
<evidence type="ECO:0000256" key="12">
    <source>
        <dbReference type="SAM" id="SignalP"/>
    </source>
</evidence>
<evidence type="ECO:0000313" key="15">
    <source>
        <dbReference type="Proteomes" id="UP000184330"/>
    </source>
</evidence>
<dbReference type="InterPro" id="IPR008427">
    <property type="entry name" value="Extracellular_membr_CFEM_dom"/>
</dbReference>
<evidence type="ECO:0000256" key="9">
    <source>
        <dbReference type="PROSITE-ProRule" id="PRU01356"/>
    </source>
</evidence>